<dbReference type="PANTHER" id="PTHR47332:SF4">
    <property type="entry name" value="SET DOMAIN-CONTAINING PROTEIN 5"/>
    <property type="match status" value="1"/>
</dbReference>
<keyword evidence="8" id="KW-1185">Reference proteome</keyword>
<keyword evidence="1" id="KW-0479">Metal-binding</keyword>
<evidence type="ECO:0000259" key="6">
    <source>
        <dbReference type="PROSITE" id="PS50865"/>
    </source>
</evidence>
<dbReference type="AlphaFoldDB" id="A0A1E7ESY5"/>
<dbReference type="PANTHER" id="PTHR47332">
    <property type="entry name" value="SET DOMAIN-CONTAINING PROTEIN 5"/>
    <property type="match status" value="1"/>
</dbReference>
<feature type="domain" description="SET" evidence="5">
    <location>
        <begin position="72"/>
        <end position="204"/>
    </location>
</feature>
<dbReference type="Gene3D" id="2.170.270.10">
    <property type="entry name" value="SET domain"/>
    <property type="match status" value="1"/>
</dbReference>
<name>A0A1E7ESY5_9STRA</name>
<keyword evidence="3" id="KW-0862">Zinc</keyword>
<dbReference type="PROSITE" id="PS50280">
    <property type="entry name" value="SET"/>
    <property type="match status" value="1"/>
</dbReference>
<dbReference type="SUPFAM" id="SSF82199">
    <property type="entry name" value="SET domain"/>
    <property type="match status" value="1"/>
</dbReference>
<keyword evidence="2 4" id="KW-0863">Zinc-finger</keyword>
<dbReference type="EMBL" id="KV784378">
    <property type="protein sequence ID" value="OEU08979.1"/>
    <property type="molecule type" value="Genomic_DNA"/>
</dbReference>
<evidence type="ECO:0000256" key="3">
    <source>
        <dbReference type="ARBA" id="ARBA00022833"/>
    </source>
</evidence>
<dbReference type="InParanoid" id="A0A1E7ESY5"/>
<dbReference type="OrthoDB" id="57654at2759"/>
<organism evidence="7 8">
    <name type="scientific">Fragilariopsis cylindrus CCMP1102</name>
    <dbReference type="NCBI Taxonomy" id="635003"/>
    <lineage>
        <taxon>Eukaryota</taxon>
        <taxon>Sar</taxon>
        <taxon>Stramenopiles</taxon>
        <taxon>Ochrophyta</taxon>
        <taxon>Bacillariophyta</taxon>
        <taxon>Bacillariophyceae</taxon>
        <taxon>Bacillariophycidae</taxon>
        <taxon>Bacillariales</taxon>
        <taxon>Bacillariaceae</taxon>
        <taxon>Fragilariopsis</taxon>
    </lineage>
</organism>
<dbReference type="GO" id="GO:0008270">
    <property type="term" value="F:zinc ion binding"/>
    <property type="evidence" value="ECO:0007669"/>
    <property type="project" value="UniProtKB-KW"/>
</dbReference>
<feature type="domain" description="MYND-type" evidence="6">
    <location>
        <begin position="25"/>
        <end position="64"/>
    </location>
</feature>
<dbReference type="Proteomes" id="UP000095751">
    <property type="component" value="Unassembled WGS sequence"/>
</dbReference>
<evidence type="ECO:0000313" key="8">
    <source>
        <dbReference type="Proteomes" id="UP000095751"/>
    </source>
</evidence>
<evidence type="ECO:0008006" key="9">
    <source>
        <dbReference type="Google" id="ProtNLM"/>
    </source>
</evidence>
<dbReference type="Gene3D" id="6.10.140.2220">
    <property type="match status" value="1"/>
</dbReference>
<evidence type="ECO:0000313" key="7">
    <source>
        <dbReference type="EMBL" id="OEU08979.1"/>
    </source>
</evidence>
<evidence type="ECO:0000259" key="5">
    <source>
        <dbReference type="PROSITE" id="PS50280"/>
    </source>
</evidence>
<dbReference type="InterPro" id="IPR053185">
    <property type="entry name" value="SET_domain_protein"/>
</dbReference>
<sequence>MIDAADNTISGLDDGPSYNPRERCCAWCYGPALKKCPNCPRPFCSRECQIQDWKKTGGSHKMWCGKSGEKCVDYEIRDAGSEKGLGLFAMRDFSRGEKILVERAVITRRPIGPPIQEAMEDPNVAKAVMALAGVGLHEKFVTNCVALGGHEEADAGSGLFVHFSRVNHDCIGNSAHYYDPKIGLEILVASHDITAGLEITFSYVGGDDTEERAMKLSLRGFTCTCLACQTLDVASKLDRMIQLDRNIMVLGSNGHIDESLRAGKALLELYVEFQSSDMMYSRTYYDLFQLAITKRKTLKQGGFFIQKAYEHGLLFYGREENDSVRKYKKYVLNPSSHRNYRVID</sequence>
<evidence type="ECO:0000256" key="1">
    <source>
        <dbReference type="ARBA" id="ARBA00022723"/>
    </source>
</evidence>
<evidence type="ECO:0000256" key="4">
    <source>
        <dbReference type="PROSITE-ProRule" id="PRU00134"/>
    </source>
</evidence>
<dbReference type="InterPro" id="IPR002893">
    <property type="entry name" value="Znf_MYND"/>
</dbReference>
<gene>
    <name evidence="7" type="ORF">FRACYDRAFT_249323</name>
</gene>
<protein>
    <recommendedName>
        <fullName evidence="9">SET domain-containing protein</fullName>
    </recommendedName>
</protein>
<reference evidence="7 8" key="1">
    <citation type="submission" date="2016-09" db="EMBL/GenBank/DDBJ databases">
        <title>Extensive genetic diversity and differential bi-allelic expression allows diatom success in the polar Southern Ocean.</title>
        <authorList>
            <consortium name="DOE Joint Genome Institute"/>
            <person name="Mock T."/>
            <person name="Otillar R.P."/>
            <person name="Strauss J."/>
            <person name="Dupont C."/>
            <person name="Frickenhaus S."/>
            <person name="Maumus F."/>
            <person name="Mcmullan M."/>
            <person name="Sanges R."/>
            <person name="Schmutz J."/>
            <person name="Toseland A."/>
            <person name="Valas R."/>
            <person name="Veluchamy A."/>
            <person name="Ward B.J."/>
            <person name="Allen A."/>
            <person name="Barry K."/>
            <person name="Falciatore A."/>
            <person name="Ferrante M."/>
            <person name="Fortunato A.E."/>
            <person name="Gloeckner G."/>
            <person name="Gruber A."/>
            <person name="Hipkin R."/>
            <person name="Janech M."/>
            <person name="Kroth P."/>
            <person name="Leese F."/>
            <person name="Lindquist E."/>
            <person name="Lyon B.R."/>
            <person name="Martin J."/>
            <person name="Mayer C."/>
            <person name="Parker M."/>
            <person name="Quesneville H."/>
            <person name="Raymond J."/>
            <person name="Uhlig C."/>
            <person name="Valentin K.U."/>
            <person name="Worden A.Z."/>
            <person name="Armbrust E.V."/>
            <person name="Bowler C."/>
            <person name="Green B."/>
            <person name="Moulton V."/>
            <person name="Van Oosterhout C."/>
            <person name="Grigoriev I."/>
        </authorList>
    </citation>
    <scope>NUCLEOTIDE SEQUENCE [LARGE SCALE GENOMIC DNA]</scope>
    <source>
        <strain evidence="7 8">CCMP1102</strain>
    </source>
</reference>
<evidence type="ECO:0000256" key="2">
    <source>
        <dbReference type="ARBA" id="ARBA00022771"/>
    </source>
</evidence>
<dbReference type="Pfam" id="PF00856">
    <property type="entry name" value="SET"/>
    <property type="match status" value="1"/>
</dbReference>
<accession>A0A1E7ESY5</accession>
<dbReference type="SMART" id="SM00317">
    <property type="entry name" value="SET"/>
    <property type="match status" value="1"/>
</dbReference>
<dbReference type="InterPro" id="IPR046341">
    <property type="entry name" value="SET_dom_sf"/>
</dbReference>
<proteinExistence type="predicted"/>
<dbReference type="KEGG" id="fcy:FRACYDRAFT_249323"/>
<dbReference type="PROSITE" id="PS50865">
    <property type="entry name" value="ZF_MYND_2"/>
    <property type="match status" value="1"/>
</dbReference>
<dbReference type="InterPro" id="IPR001214">
    <property type="entry name" value="SET_dom"/>
</dbReference>
<dbReference type="CDD" id="cd20071">
    <property type="entry name" value="SET_SMYD"/>
    <property type="match status" value="1"/>
</dbReference>